<dbReference type="SUPFAM" id="SSF56988">
    <property type="entry name" value="Anthrax protective antigen"/>
    <property type="match status" value="1"/>
</dbReference>
<sequence>MKVGRLLAAGVIASVIQISAAGGQQTASVPYRNLALSPEQRAADLVSRMTLEEKAAQAGHTAPAIKRLGVPEYNWWNEGLHGVARAGIATVFPQAIGMAATWDPELMHEAADVISTEFRAKFAERVHPDGSSDFYRGLTVWSPNINIFRDPRWGRGQETYGEDPFLTSRMGISFIKGLQGDNPRYFKTIATSKHFAVHSGPESNRHRQNVDPSPRDLEDTYLPAFRATVTEGGVQSIMCVYNSIYGVPGCANPMLMQQHLRDAWGFPGYVVSDCGAAANIYRPDALAYTKTAPEGVAVGFKAGMDLICGDYRNNLTTDADNIVAAVKANLLPQAVLDRSVQRLMEARIRLGMFDPAGVNPYANITAKDYDTPAHHAKALEMARESMVLLKNEGNLLPFKGAPRTIAVVGPNADSFDTLVGNYYGTPSKPVTVLDGIRARFPQSRILYSQGTGLVGPAELPVPENVFCIDMACSAPGLKAETFNGPNLEGRAVTTRTDRSPRVSWTGDRLSSMRWTGTIQAPQSGEFRFRLASENGYRVWIGDKLVVDEWGVGDAPSIYSNGIQLEAGKRYPIRVEGFQRGARGQQQLVWSVPGDNGEEAIAFAKQADVVVFVGGLSARVEGEEMRVEAPGFAGGDRTSLDLPAPQQRLLERVHATGKPVALVLMSGSALSVNWADKNIPAIVQAWYPGGDGGHAVAQLLAGDYSPAGRLPVTFYRSADQLPAFTDYKMEGRTYRFFKGDVLYPFGHGLSYSSFTYAKPRVSDATVKPGGTVEVYVDVTNSGARDSDEVAQLYVAHPGIAGTPIRSLQGFKRVYLRAGETRTLTFRLQDRALSVVDAKGVRRVRPGTVDIWVGGGQPVSRPGLARAPGVRTSFRITGEKLLPK</sequence>
<dbReference type="SMART" id="SM01217">
    <property type="entry name" value="Fn3_like"/>
    <property type="match status" value="1"/>
</dbReference>
<dbReference type="InterPro" id="IPR002772">
    <property type="entry name" value="Glyco_hydro_3_C"/>
</dbReference>
<dbReference type="AlphaFoldDB" id="A0A6G7YLC1"/>
<dbReference type="RefSeq" id="WP_166409939.1">
    <property type="nucleotide sequence ID" value="NZ_CP049869.1"/>
</dbReference>
<dbReference type="PANTHER" id="PTHR42721">
    <property type="entry name" value="SUGAR HYDROLASE-RELATED"/>
    <property type="match status" value="1"/>
</dbReference>
<dbReference type="Gene3D" id="2.60.40.10">
    <property type="entry name" value="Immunoglobulins"/>
    <property type="match status" value="1"/>
</dbReference>
<evidence type="ECO:0000256" key="4">
    <source>
        <dbReference type="SAM" id="SignalP"/>
    </source>
</evidence>
<dbReference type="InterPro" id="IPR036962">
    <property type="entry name" value="Glyco_hydro_3_N_sf"/>
</dbReference>
<organism evidence="6 7">
    <name type="scientific">Sphingomonas piscis</name>
    <dbReference type="NCBI Taxonomy" id="2714943"/>
    <lineage>
        <taxon>Bacteria</taxon>
        <taxon>Pseudomonadati</taxon>
        <taxon>Pseudomonadota</taxon>
        <taxon>Alphaproteobacteria</taxon>
        <taxon>Sphingomonadales</taxon>
        <taxon>Sphingomonadaceae</taxon>
        <taxon>Sphingomonas</taxon>
    </lineage>
</organism>
<dbReference type="Pfam" id="PF01915">
    <property type="entry name" value="Glyco_hydro_3_C"/>
    <property type="match status" value="1"/>
</dbReference>
<dbReference type="GO" id="GO:0031222">
    <property type="term" value="P:arabinan catabolic process"/>
    <property type="evidence" value="ECO:0007669"/>
    <property type="project" value="TreeGrafter"/>
</dbReference>
<dbReference type="KEGG" id="spii:G7077_00015"/>
<evidence type="ECO:0000256" key="3">
    <source>
        <dbReference type="ARBA" id="ARBA00022801"/>
    </source>
</evidence>
<dbReference type="SUPFAM" id="SSF52279">
    <property type="entry name" value="Beta-D-glucan exohydrolase, C-terminal domain"/>
    <property type="match status" value="1"/>
</dbReference>
<dbReference type="Pfam" id="PF00933">
    <property type="entry name" value="Glyco_hydro_3"/>
    <property type="match status" value="1"/>
</dbReference>
<evidence type="ECO:0000259" key="5">
    <source>
        <dbReference type="PROSITE" id="PS51820"/>
    </source>
</evidence>
<dbReference type="GO" id="GO:0045493">
    <property type="term" value="P:xylan catabolic process"/>
    <property type="evidence" value="ECO:0007669"/>
    <property type="project" value="InterPro"/>
</dbReference>
<dbReference type="GO" id="GO:0046556">
    <property type="term" value="F:alpha-L-arabinofuranosidase activity"/>
    <property type="evidence" value="ECO:0007669"/>
    <property type="project" value="TreeGrafter"/>
</dbReference>
<dbReference type="Gene3D" id="3.20.20.300">
    <property type="entry name" value="Glycoside hydrolase, family 3, N-terminal domain"/>
    <property type="match status" value="1"/>
</dbReference>
<dbReference type="GO" id="GO:0009044">
    <property type="term" value="F:xylan 1,4-beta-xylosidase activity"/>
    <property type="evidence" value="ECO:0007669"/>
    <property type="project" value="InterPro"/>
</dbReference>
<accession>A0A6G7YLC1</accession>
<dbReference type="Pfam" id="PF07691">
    <property type="entry name" value="PA14"/>
    <property type="match status" value="1"/>
</dbReference>
<dbReference type="PANTHER" id="PTHR42721:SF3">
    <property type="entry name" value="BETA-D-XYLOSIDASE 5-RELATED"/>
    <property type="match status" value="1"/>
</dbReference>
<dbReference type="InterPro" id="IPR044993">
    <property type="entry name" value="BXL"/>
</dbReference>
<reference evidence="6 7" key="1">
    <citation type="submission" date="2020-03" db="EMBL/GenBank/DDBJ databases">
        <title>Sphingomonas sp. nov., isolated from fish.</title>
        <authorList>
            <person name="Hyun D.-W."/>
            <person name="Bae J.-W."/>
        </authorList>
    </citation>
    <scope>NUCLEOTIDE SEQUENCE [LARGE SCALE GENOMIC DNA]</scope>
    <source>
        <strain evidence="6 7">HDW15B</strain>
    </source>
</reference>
<evidence type="ECO:0000313" key="7">
    <source>
        <dbReference type="Proteomes" id="UP000503222"/>
    </source>
</evidence>
<feature type="domain" description="PA14" evidence="5">
    <location>
        <begin position="472"/>
        <end position="604"/>
    </location>
</feature>
<proteinExistence type="inferred from homology"/>
<feature type="chain" id="PRO_5026265900" evidence="4">
    <location>
        <begin position="21"/>
        <end position="882"/>
    </location>
</feature>
<dbReference type="PROSITE" id="PS51820">
    <property type="entry name" value="PA14"/>
    <property type="match status" value="1"/>
</dbReference>
<dbReference type="InterPro" id="IPR017853">
    <property type="entry name" value="GH"/>
</dbReference>
<comment type="similarity">
    <text evidence="1">Belongs to the glycosyl hydrolase 3 family.</text>
</comment>
<evidence type="ECO:0000313" key="6">
    <source>
        <dbReference type="EMBL" id="QIK77543.1"/>
    </source>
</evidence>
<evidence type="ECO:0000256" key="1">
    <source>
        <dbReference type="ARBA" id="ARBA00005336"/>
    </source>
</evidence>
<keyword evidence="2 4" id="KW-0732">Signal</keyword>
<dbReference type="InterPro" id="IPR001764">
    <property type="entry name" value="Glyco_hydro_3_N"/>
</dbReference>
<dbReference type="PRINTS" id="PR00133">
    <property type="entry name" value="GLHYDRLASE3"/>
</dbReference>
<keyword evidence="3 6" id="KW-0378">Hydrolase</keyword>
<dbReference type="Proteomes" id="UP000503222">
    <property type="component" value="Chromosome"/>
</dbReference>
<feature type="signal peptide" evidence="4">
    <location>
        <begin position="1"/>
        <end position="20"/>
    </location>
</feature>
<dbReference type="EMBL" id="CP049869">
    <property type="protein sequence ID" value="QIK77543.1"/>
    <property type="molecule type" value="Genomic_DNA"/>
</dbReference>
<dbReference type="Gene3D" id="3.40.50.1700">
    <property type="entry name" value="Glycoside hydrolase family 3 C-terminal domain"/>
    <property type="match status" value="2"/>
</dbReference>
<dbReference type="InterPro" id="IPR036881">
    <property type="entry name" value="Glyco_hydro_3_C_sf"/>
</dbReference>
<dbReference type="InterPro" id="IPR013783">
    <property type="entry name" value="Ig-like_fold"/>
</dbReference>
<gene>
    <name evidence="6" type="ORF">G7077_00015</name>
</gene>
<keyword evidence="7" id="KW-1185">Reference proteome</keyword>
<evidence type="ECO:0000256" key="2">
    <source>
        <dbReference type="ARBA" id="ARBA00022729"/>
    </source>
</evidence>
<dbReference type="Pfam" id="PF14310">
    <property type="entry name" value="Fn3-like"/>
    <property type="match status" value="1"/>
</dbReference>
<protein>
    <submittedName>
        <fullName evidence="6">Glycoside hydrolase family 3 protein</fullName>
    </submittedName>
</protein>
<dbReference type="InterPro" id="IPR026891">
    <property type="entry name" value="Fn3-like"/>
</dbReference>
<dbReference type="SMART" id="SM00758">
    <property type="entry name" value="PA14"/>
    <property type="match status" value="1"/>
</dbReference>
<dbReference type="SUPFAM" id="SSF51445">
    <property type="entry name" value="(Trans)glycosidases"/>
    <property type="match status" value="1"/>
</dbReference>
<name>A0A6G7YLC1_9SPHN</name>
<dbReference type="InterPro" id="IPR011658">
    <property type="entry name" value="PA14_dom"/>
</dbReference>
<dbReference type="InterPro" id="IPR037524">
    <property type="entry name" value="PA14/GLEYA"/>
</dbReference>